<dbReference type="EMBL" id="JAPEUR010000196">
    <property type="protein sequence ID" value="KAJ4315740.1"/>
    <property type="molecule type" value="Genomic_DNA"/>
</dbReference>
<protein>
    <submittedName>
        <fullName evidence="2">Uncharacterized protein</fullName>
    </submittedName>
</protein>
<gene>
    <name evidence="2" type="ORF">N0V84_008213</name>
</gene>
<proteinExistence type="predicted"/>
<feature type="region of interest" description="Disordered" evidence="1">
    <location>
        <begin position="1"/>
        <end position="33"/>
    </location>
</feature>
<dbReference type="AlphaFoldDB" id="A0A9W8W8G4"/>
<organism evidence="2 3">
    <name type="scientific">Fusarium piperis</name>
    <dbReference type="NCBI Taxonomy" id="1435070"/>
    <lineage>
        <taxon>Eukaryota</taxon>
        <taxon>Fungi</taxon>
        <taxon>Dikarya</taxon>
        <taxon>Ascomycota</taxon>
        <taxon>Pezizomycotina</taxon>
        <taxon>Sordariomycetes</taxon>
        <taxon>Hypocreomycetidae</taxon>
        <taxon>Hypocreales</taxon>
        <taxon>Nectriaceae</taxon>
        <taxon>Fusarium</taxon>
        <taxon>Fusarium solani species complex</taxon>
    </lineage>
</organism>
<reference evidence="2" key="1">
    <citation type="submission" date="2022-10" db="EMBL/GenBank/DDBJ databases">
        <title>Tapping the CABI collections for fungal endophytes: first genome assemblies for Collariella, Neodidymelliopsis, Ascochyta clinopodiicola, Didymella pomorum, Didymosphaeria variabile, Neocosmospora piperis and Neocucurbitaria cava.</title>
        <authorList>
            <person name="Hill R."/>
        </authorList>
    </citation>
    <scope>NUCLEOTIDE SEQUENCE</scope>
    <source>
        <strain evidence="2">IMI 366586</strain>
    </source>
</reference>
<keyword evidence="3" id="KW-1185">Reference proteome</keyword>
<accession>A0A9W8W8G4</accession>
<evidence type="ECO:0000313" key="2">
    <source>
        <dbReference type="EMBL" id="KAJ4315740.1"/>
    </source>
</evidence>
<dbReference type="Proteomes" id="UP001140502">
    <property type="component" value="Unassembled WGS sequence"/>
</dbReference>
<feature type="compositionally biased region" description="Low complexity" evidence="1">
    <location>
        <begin position="13"/>
        <end position="22"/>
    </location>
</feature>
<comment type="caution">
    <text evidence="2">The sequence shown here is derived from an EMBL/GenBank/DDBJ whole genome shotgun (WGS) entry which is preliminary data.</text>
</comment>
<dbReference type="OrthoDB" id="5103111at2759"/>
<feature type="region of interest" description="Disordered" evidence="1">
    <location>
        <begin position="110"/>
        <end position="142"/>
    </location>
</feature>
<feature type="compositionally biased region" description="Polar residues" evidence="1">
    <location>
        <begin position="1"/>
        <end position="12"/>
    </location>
</feature>
<evidence type="ECO:0000256" key="1">
    <source>
        <dbReference type="SAM" id="MobiDB-lite"/>
    </source>
</evidence>
<evidence type="ECO:0000313" key="3">
    <source>
        <dbReference type="Proteomes" id="UP001140502"/>
    </source>
</evidence>
<sequence>MSAKSSPEKTTAQPLQPQMQEHQQQRHIADSTYGSDEEILTKLKNLGIEDTLSLSLLAKFKELTIERRYFSPPPTASSTVEERLAAWNAEYCGYWSPSYDDRIPPYCRPLPSTIPPGTESPSRRPTGPYVPTGWAASWSWPS</sequence>
<name>A0A9W8W8G4_9HYPO</name>